<organism evidence="2 3">
    <name type="scientific">Microbacterium hominis</name>
    <dbReference type="NCBI Taxonomy" id="162426"/>
    <lineage>
        <taxon>Bacteria</taxon>
        <taxon>Bacillati</taxon>
        <taxon>Actinomycetota</taxon>
        <taxon>Actinomycetes</taxon>
        <taxon>Micrococcales</taxon>
        <taxon>Microbacteriaceae</taxon>
        <taxon>Microbacterium</taxon>
    </lineage>
</organism>
<proteinExistence type="predicted"/>
<accession>A0A0B4CT03</accession>
<feature type="transmembrane region" description="Helical" evidence="1">
    <location>
        <begin position="259"/>
        <end position="276"/>
    </location>
</feature>
<feature type="transmembrane region" description="Helical" evidence="1">
    <location>
        <begin position="6"/>
        <end position="30"/>
    </location>
</feature>
<evidence type="ECO:0000313" key="2">
    <source>
        <dbReference type="EMBL" id="KIC57511.1"/>
    </source>
</evidence>
<feature type="transmembrane region" description="Helical" evidence="1">
    <location>
        <begin position="149"/>
        <end position="170"/>
    </location>
</feature>
<gene>
    <name evidence="2" type="ORF">RM52_10925</name>
</gene>
<sequence length="300" mass="31016">MTDPDHLNIVLGTLVGAITVSGAIGALNAWRGRSVGERALARFADRAALPVPAASAAALEAYMRRRKLVDYLALSAAGAVGGLLLLTPLGLTTFSPLGILIPAMYVTMLVVSCWSTLHERLFAPAQGSLRIARSRGTTVGDYLAGLPRALTWILLGFALTCGVGVAWSLAAGSVAHVDLAAVALVVTAVALATCVVLPRLEAAIVRRPQPAGSELELAWDDALRIAALNGCRQGAAALCIAAALIAGVAVFSGPDGDPGWTASVFVILLLPLTYLYPTQGAAVPRRLHPDGIHVTARRIA</sequence>
<dbReference type="RefSeq" id="WP_039416141.1">
    <property type="nucleotide sequence ID" value="NZ_JWSZ01000012.1"/>
</dbReference>
<feature type="transmembrane region" description="Helical" evidence="1">
    <location>
        <begin position="234"/>
        <end position="253"/>
    </location>
</feature>
<keyword evidence="1" id="KW-1133">Transmembrane helix</keyword>
<protein>
    <submittedName>
        <fullName evidence="2">Uncharacterized protein</fullName>
    </submittedName>
</protein>
<dbReference type="EMBL" id="JWSZ01000012">
    <property type="protein sequence ID" value="KIC57511.1"/>
    <property type="molecule type" value="Genomic_DNA"/>
</dbReference>
<evidence type="ECO:0000256" key="1">
    <source>
        <dbReference type="SAM" id="Phobius"/>
    </source>
</evidence>
<feature type="transmembrane region" description="Helical" evidence="1">
    <location>
        <begin position="71"/>
        <end position="91"/>
    </location>
</feature>
<dbReference type="Proteomes" id="UP000031202">
    <property type="component" value="Unassembled WGS sequence"/>
</dbReference>
<dbReference type="AlphaFoldDB" id="A0A0B4CT03"/>
<keyword evidence="1" id="KW-0812">Transmembrane</keyword>
<feature type="transmembrane region" description="Helical" evidence="1">
    <location>
        <begin position="97"/>
        <end position="117"/>
    </location>
</feature>
<evidence type="ECO:0000313" key="3">
    <source>
        <dbReference type="Proteomes" id="UP000031202"/>
    </source>
</evidence>
<comment type="caution">
    <text evidence="2">The sequence shown here is derived from an EMBL/GenBank/DDBJ whole genome shotgun (WGS) entry which is preliminary data.</text>
</comment>
<name>A0A0B4CT03_9MICO</name>
<keyword evidence="1" id="KW-0472">Membrane</keyword>
<reference evidence="2 3" key="1">
    <citation type="submission" date="2014-12" db="EMBL/GenBank/DDBJ databases">
        <title>Genome sequencing of Microbacterium hominis TPW29.</title>
        <authorList>
            <person name="Tan P.W."/>
            <person name="Chan K.-G."/>
        </authorList>
    </citation>
    <scope>NUCLEOTIDE SEQUENCE [LARGE SCALE GENOMIC DNA]</scope>
    <source>
        <strain evidence="2 3">TPW29</strain>
    </source>
</reference>
<feature type="transmembrane region" description="Helical" evidence="1">
    <location>
        <begin position="176"/>
        <end position="197"/>
    </location>
</feature>